<feature type="domain" description="G-protein coupled receptors family 1 profile" evidence="12">
    <location>
        <begin position="26"/>
        <end position="271"/>
    </location>
</feature>
<dbReference type="GO" id="GO:0005886">
    <property type="term" value="C:plasma membrane"/>
    <property type="evidence" value="ECO:0007669"/>
    <property type="project" value="UniProtKB-SubCell"/>
</dbReference>
<dbReference type="Gene3D" id="1.20.1070.10">
    <property type="entry name" value="Rhodopsin 7-helix transmembrane proteins"/>
    <property type="match status" value="1"/>
</dbReference>
<evidence type="ECO:0000256" key="6">
    <source>
        <dbReference type="ARBA" id="ARBA00023040"/>
    </source>
</evidence>
<dbReference type="PANTHER" id="PTHR24247">
    <property type="entry name" value="5-HYDROXYTRYPTAMINE RECEPTOR"/>
    <property type="match status" value="1"/>
</dbReference>
<dbReference type="CDD" id="cd00637">
    <property type="entry name" value="7tm_classA_rhodopsin-like"/>
    <property type="match status" value="1"/>
</dbReference>
<dbReference type="CTD" id="31626"/>
<evidence type="ECO:0000256" key="4">
    <source>
        <dbReference type="ARBA" id="ARBA00022692"/>
    </source>
</evidence>
<keyword evidence="4 10" id="KW-0812">Transmembrane</keyword>
<dbReference type="GO" id="GO:0030594">
    <property type="term" value="F:neurotransmitter receptor activity"/>
    <property type="evidence" value="ECO:0007669"/>
    <property type="project" value="TreeGrafter"/>
</dbReference>
<organism evidence="13 14">
    <name type="scientific">Ceratosolen solmsi marchali</name>
    <dbReference type="NCBI Taxonomy" id="326594"/>
    <lineage>
        <taxon>Eukaryota</taxon>
        <taxon>Metazoa</taxon>
        <taxon>Ecdysozoa</taxon>
        <taxon>Arthropoda</taxon>
        <taxon>Hexapoda</taxon>
        <taxon>Insecta</taxon>
        <taxon>Pterygota</taxon>
        <taxon>Neoptera</taxon>
        <taxon>Endopterygota</taxon>
        <taxon>Hymenoptera</taxon>
        <taxon>Apocrita</taxon>
        <taxon>Proctotrupomorpha</taxon>
        <taxon>Chalcidoidea</taxon>
        <taxon>Agaonidae</taxon>
        <taxon>Agaoninae</taxon>
        <taxon>Ceratosolen</taxon>
    </lineage>
</organism>
<keyword evidence="13" id="KW-1185">Reference proteome</keyword>
<keyword evidence="8 10" id="KW-0675">Receptor</keyword>
<evidence type="ECO:0000313" key="13">
    <source>
        <dbReference type="Proteomes" id="UP000695007"/>
    </source>
</evidence>
<dbReference type="RefSeq" id="XP_011502148.1">
    <property type="nucleotide sequence ID" value="XM_011503846.1"/>
</dbReference>
<keyword evidence="3" id="KW-1003">Cell membrane</keyword>
<reference evidence="14" key="1">
    <citation type="submission" date="2025-08" db="UniProtKB">
        <authorList>
            <consortium name="RefSeq"/>
        </authorList>
    </citation>
    <scope>IDENTIFICATION</scope>
</reference>
<evidence type="ECO:0000256" key="3">
    <source>
        <dbReference type="ARBA" id="ARBA00022475"/>
    </source>
</evidence>
<dbReference type="GO" id="GO:0004993">
    <property type="term" value="F:G protein-coupled serotonin receptor activity"/>
    <property type="evidence" value="ECO:0007669"/>
    <property type="project" value="TreeGrafter"/>
</dbReference>
<comment type="subcellular location">
    <subcellularLocation>
        <location evidence="1">Cell membrane</location>
        <topology evidence="1">Multi-pass membrane protein</topology>
    </subcellularLocation>
</comment>
<evidence type="ECO:0000256" key="10">
    <source>
        <dbReference type="RuleBase" id="RU000688"/>
    </source>
</evidence>
<evidence type="ECO:0000256" key="1">
    <source>
        <dbReference type="ARBA" id="ARBA00004651"/>
    </source>
</evidence>
<dbReference type="KEGG" id="csol:105365632"/>
<gene>
    <name evidence="14" type="primary">LOC105365632</name>
</gene>
<evidence type="ECO:0000256" key="11">
    <source>
        <dbReference type="SAM" id="Phobius"/>
    </source>
</evidence>
<keyword evidence="9 10" id="KW-0807">Transducer</keyword>
<dbReference type="GO" id="GO:0045202">
    <property type="term" value="C:synapse"/>
    <property type="evidence" value="ECO:0007669"/>
    <property type="project" value="GOC"/>
</dbReference>
<evidence type="ECO:0000256" key="2">
    <source>
        <dbReference type="ARBA" id="ARBA00010663"/>
    </source>
</evidence>
<dbReference type="PROSITE" id="PS50262">
    <property type="entry name" value="G_PROTEIN_RECEP_F1_2"/>
    <property type="match status" value="1"/>
</dbReference>
<evidence type="ECO:0000256" key="9">
    <source>
        <dbReference type="ARBA" id="ARBA00023224"/>
    </source>
</evidence>
<proteinExistence type="inferred from homology"/>
<dbReference type="GO" id="GO:0007268">
    <property type="term" value="P:chemical synaptic transmission"/>
    <property type="evidence" value="ECO:0007669"/>
    <property type="project" value="TreeGrafter"/>
</dbReference>
<evidence type="ECO:0000256" key="5">
    <source>
        <dbReference type="ARBA" id="ARBA00022989"/>
    </source>
</evidence>
<feature type="transmembrane region" description="Helical" evidence="11">
    <location>
        <begin position="167"/>
        <end position="189"/>
    </location>
</feature>
<dbReference type="GeneID" id="105365632"/>
<feature type="transmembrane region" description="Helical" evidence="11">
    <location>
        <begin position="83"/>
        <end position="105"/>
    </location>
</feature>
<dbReference type="InterPro" id="IPR000276">
    <property type="entry name" value="GPCR_Rhodpsn"/>
</dbReference>
<dbReference type="GO" id="GO:0030425">
    <property type="term" value="C:dendrite"/>
    <property type="evidence" value="ECO:0007669"/>
    <property type="project" value="TreeGrafter"/>
</dbReference>
<feature type="transmembrane region" description="Helical" evidence="11">
    <location>
        <begin position="125"/>
        <end position="147"/>
    </location>
</feature>
<evidence type="ECO:0000256" key="7">
    <source>
        <dbReference type="ARBA" id="ARBA00023136"/>
    </source>
</evidence>
<comment type="similarity">
    <text evidence="2 10">Belongs to the G-protein coupled receptor 1 family.</text>
</comment>
<dbReference type="PRINTS" id="PR00237">
    <property type="entry name" value="GPCRRHODOPSN"/>
</dbReference>
<dbReference type="AlphaFoldDB" id="A0AAJ6YQ53"/>
<keyword evidence="7 11" id="KW-0472">Membrane</keyword>
<keyword evidence="6 10" id="KW-0297">G-protein coupled receptor</keyword>
<accession>A0AAJ6YQ53</accession>
<name>A0AAJ6YQ53_9HYME</name>
<dbReference type="InterPro" id="IPR017452">
    <property type="entry name" value="GPCR_Rhodpsn_7TM"/>
</dbReference>
<dbReference type="GO" id="GO:0007187">
    <property type="term" value="P:G protein-coupled receptor signaling pathway, coupled to cyclic nucleotide second messenger"/>
    <property type="evidence" value="ECO:0007669"/>
    <property type="project" value="TreeGrafter"/>
</dbReference>
<feature type="transmembrane region" description="Helical" evidence="11">
    <location>
        <begin position="218"/>
        <end position="239"/>
    </location>
</feature>
<keyword evidence="5 11" id="KW-1133">Transmembrane helix</keyword>
<sequence>MCSPAHFCDICWVLVDVVVLITILLGNILTILAVRLSRRLRSVTSNHLILSLAISDFIVGLAVLYHLFFFLSSSLNNNKATCLMRFVFLSCGCCASFCNVTAIAIDRYFAIVHPLKYPEHVTKKLVFIIISVNWCSAIFISTIPTYWNKYDKSNSCELDTVIPRYYTVAILTPLFLMVWLSILLLYLRIWKEANTHAKRWKTNGFIDFDSSHWKSIQVVLLILGCFSICWLPYVVVAFIQVINARSKPSPTVYRVMFSIAMCNSGANPIIYAWKNPSFRKAFHRLLHLRTPDHNNYNSSFKNYLRKQNELELEAKKEFGPAFIVKPNACGESGQVTTL</sequence>
<protein>
    <submittedName>
        <fullName evidence="14">D(3) dopamine receptor</fullName>
    </submittedName>
</protein>
<evidence type="ECO:0000256" key="8">
    <source>
        <dbReference type="ARBA" id="ARBA00023170"/>
    </source>
</evidence>
<dbReference type="SUPFAM" id="SSF81321">
    <property type="entry name" value="Family A G protein-coupled receptor-like"/>
    <property type="match status" value="1"/>
</dbReference>
<feature type="transmembrane region" description="Helical" evidence="11">
    <location>
        <begin position="12"/>
        <end position="36"/>
    </location>
</feature>
<feature type="transmembrane region" description="Helical" evidence="11">
    <location>
        <begin position="251"/>
        <end position="273"/>
    </location>
</feature>
<dbReference type="Pfam" id="PF00001">
    <property type="entry name" value="7tm_1"/>
    <property type="match status" value="1"/>
</dbReference>
<evidence type="ECO:0000313" key="14">
    <source>
        <dbReference type="RefSeq" id="XP_011502148.1"/>
    </source>
</evidence>
<dbReference type="Proteomes" id="UP000695007">
    <property type="component" value="Unplaced"/>
</dbReference>
<evidence type="ECO:0000259" key="12">
    <source>
        <dbReference type="PROSITE" id="PS50262"/>
    </source>
</evidence>
<dbReference type="SMART" id="SM01381">
    <property type="entry name" value="7TM_GPCR_Srsx"/>
    <property type="match status" value="1"/>
</dbReference>
<feature type="transmembrane region" description="Helical" evidence="11">
    <location>
        <begin position="48"/>
        <end position="71"/>
    </location>
</feature>
<dbReference type="PANTHER" id="PTHR24247:SF202">
    <property type="entry name" value="5-HYDROXYTRYPTAMINE RECEPTOR 1"/>
    <property type="match status" value="1"/>
</dbReference>
<dbReference type="PROSITE" id="PS00237">
    <property type="entry name" value="G_PROTEIN_RECEP_F1_1"/>
    <property type="match status" value="1"/>
</dbReference>